<dbReference type="Pfam" id="PF02759">
    <property type="entry name" value="RUN"/>
    <property type="match status" value="1"/>
</dbReference>
<sequence>MEEAVTRKFVHEDSSHIIALCGVVEACLLHMLKRRAAGFLRTDKVAALFTKVGKTCAIAGDVCKKVQELQQQVESRKNQPNGQEPLKRQGSTTSKTPVLTPQAVKHIWVRTALIEKVLDKIVQYIVDNCSKYYEKEALLADPVCGPILASLLVGPCALEYTKLKTADHYWTDPSADELVQRHRIHGAHGRQDSPSKRPALGIRKRHSSGSTSEDRFAASAREYVESLHQNSRTHLLYGKNNVLVQPKDDLEAIPGYLSLHQSADSLTLKWTPNQLMNGTLGDSELEKSVYWDYALIVPLSQIVCIHCHQQESRWTLVLVSQDGTQRPPLHFPQGGHLLAFLSCLENGLLPRGQLEPPLWSQQGKGKVFPKLRKRNSNKSVDLEEMPAEDTSTDYVFRIIYPGHKHDNNTSEMIEMQGFGANLLSWQLEHCSQGSSCISCSMGSSPYDIPSCCTCIHDRTPLKMLCESMKKQIISRAFYGWLAHCRHLSTVRTHLSALVNHSIVPPDRPASAAAGLTKEVWSKYQKDKKNYKELELLRRVYYGGVQHEIRKEVWPFLLGHYKFGMAKKEMDQVDADIALRYQKVMAEWKACEVIVKQREKESHSATLAKFSSGSSIDSHVQRLIHRDSTISNDVFISVDETDSVEQDPKGQEEPTLTAVPAPVAAEFDSPDSGLPSSRNYSVASGILSSIDDGQGGSFEDGAEEEGTEGGRTEPGTPRLQRTKPSVLQSQDSVSEEQLCSQGDYFVDVASVCAASYTIELLDTVALNLHRIDKDVQRCDRNYWYFTAENLEKLRNVMCSYVWEHLEVGYVQGMCDLLAPLMVILDNDQLAYSCFSHLMKRMSQNFPNGGAMDTHFANMRSLIQILDSELFELMHQNGDYTHFYFCYRWFLLDFKRELLYEDVFTVWEVIWAAKHISSEHFVLFIALALVEVYREIIRDNNMDFTDIIKFFNEMAEHHDAAEILRIARDLVYKVQTLIENK</sequence>
<dbReference type="GO" id="GO:0005096">
    <property type="term" value="F:GTPase activator activity"/>
    <property type="evidence" value="ECO:0007669"/>
    <property type="project" value="UniProtKB-KW"/>
</dbReference>
<dbReference type="SMART" id="SM00593">
    <property type="entry name" value="RUN"/>
    <property type="match status" value="1"/>
</dbReference>
<evidence type="ECO:0000313" key="8">
    <source>
        <dbReference type="Ensembl" id="ENSZLMP00000015821.1"/>
    </source>
</evidence>
<reference evidence="8" key="2">
    <citation type="submission" date="2025-09" db="UniProtKB">
        <authorList>
            <consortium name="Ensembl"/>
        </authorList>
    </citation>
    <scope>IDENTIFICATION</scope>
</reference>
<dbReference type="Pfam" id="PF00566">
    <property type="entry name" value="RabGAP-TBC"/>
    <property type="match status" value="1"/>
</dbReference>
<dbReference type="PANTHER" id="PTHR22957:SF194">
    <property type="entry name" value="SMALL G PROTEIN SIGNALING MODULATOR 2"/>
    <property type="match status" value="1"/>
</dbReference>
<feature type="domain" description="Rab-GAP TBC" evidence="6">
    <location>
        <begin position="543"/>
        <end position="912"/>
    </location>
</feature>
<keyword evidence="2" id="KW-0343">GTPase activation</keyword>
<proteinExistence type="inferred from homology"/>
<dbReference type="InterPro" id="IPR021935">
    <property type="entry name" value="SGSM1/2_RBD"/>
</dbReference>
<dbReference type="AlphaFoldDB" id="A0A8D2PL01"/>
<dbReference type="InterPro" id="IPR037213">
    <property type="entry name" value="Run_dom_sf"/>
</dbReference>
<dbReference type="Pfam" id="PF12068">
    <property type="entry name" value="PH_RBD"/>
    <property type="match status" value="1"/>
</dbReference>
<dbReference type="FunFam" id="2.30.29.230:FF:000001">
    <property type="entry name" value="Small G protein signaling modulator 2"/>
    <property type="match status" value="1"/>
</dbReference>
<dbReference type="CDD" id="cd17704">
    <property type="entry name" value="RUN_SGSM2"/>
    <property type="match status" value="1"/>
</dbReference>
<dbReference type="PROSITE" id="PS50086">
    <property type="entry name" value="TBC_RABGAP"/>
    <property type="match status" value="1"/>
</dbReference>
<dbReference type="SUPFAM" id="SSF140741">
    <property type="entry name" value="RUN domain-like"/>
    <property type="match status" value="1"/>
</dbReference>
<accession>A0A8D2PL01</accession>
<dbReference type="Proteomes" id="UP000694401">
    <property type="component" value="Unassembled WGS sequence"/>
</dbReference>
<dbReference type="Gene3D" id="1.10.472.80">
    <property type="entry name" value="Ypt/Rab-GAP domain of gyp1p, domain 3"/>
    <property type="match status" value="1"/>
</dbReference>
<protein>
    <submittedName>
        <fullName evidence="8">Small G protein signaling modulator 2</fullName>
    </submittedName>
</protein>
<evidence type="ECO:0000259" key="7">
    <source>
        <dbReference type="PROSITE" id="PS50826"/>
    </source>
</evidence>
<name>A0A8D2PL01_ZOSLA</name>
<evidence type="ECO:0000256" key="3">
    <source>
        <dbReference type="ARBA" id="ARBA00022490"/>
    </source>
</evidence>
<dbReference type="Gene3D" id="1.10.8.270">
    <property type="entry name" value="putative rabgap domain of human tbc1 domain family member 14 like domains"/>
    <property type="match status" value="1"/>
</dbReference>
<dbReference type="FunFam" id="1.10.8.270:FF:000006">
    <property type="entry name" value="Small G protein signaling modulator 2"/>
    <property type="match status" value="1"/>
</dbReference>
<reference evidence="8" key="1">
    <citation type="submission" date="2025-08" db="UniProtKB">
        <authorList>
            <consortium name="Ensembl"/>
        </authorList>
    </citation>
    <scope>IDENTIFICATION</scope>
</reference>
<organism evidence="8 9">
    <name type="scientific">Zosterops lateralis melanops</name>
    <dbReference type="NCBI Taxonomy" id="1220523"/>
    <lineage>
        <taxon>Eukaryota</taxon>
        <taxon>Metazoa</taxon>
        <taxon>Chordata</taxon>
        <taxon>Craniata</taxon>
        <taxon>Vertebrata</taxon>
        <taxon>Euteleostomi</taxon>
        <taxon>Archelosauria</taxon>
        <taxon>Archosauria</taxon>
        <taxon>Dinosauria</taxon>
        <taxon>Saurischia</taxon>
        <taxon>Theropoda</taxon>
        <taxon>Coelurosauria</taxon>
        <taxon>Aves</taxon>
        <taxon>Neognathae</taxon>
        <taxon>Neoaves</taxon>
        <taxon>Telluraves</taxon>
        <taxon>Australaves</taxon>
        <taxon>Passeriformes</taxon>
        <taxon>Sylvioidea</taxon>
        <taxon>Zosteropidae</taxon>
        <taxon>Zosterops</taxon>
    </lineage>
</organism>
<comment type="similarity">
    <text evidence="4">Belongs to the RUTBC family.</text>
</comment>
<evidence type="ECO:0000256" key="4">
    <source>
        <dbReference type="ARBA" id="ARBA00034124"/>
    </source>
</evidence>
<dbReference type="FunFam" id="1.10.472.80:FF:000004">
    <property type="entry name" value="Small G protein signaling modulator 1"/>
    <property type="match status" value="1"/>
</dbReference>
<evidence type="ECO:0000256" key="5">
    <source>
        <dbReference type="SAM" id="MobiDB-lite"/>
    </source>
</evidence>
<dbReference type="InterPro" id="IPR037745">
    <property type="entry name" value="SGSM1/2"/>
</dbReference>
<comment type="subcellular location">
    <subcellularLocation>
        <location evidence="1">Cytoplasm</location>
    </subcellularLocation>
</comment>
<dbReference type="Gene3D" id="2.30.29.230">
    <property type="match status" value="1"/>
</dbReference>
<keyword evidence="9" id="KW-1185">Reference proteome</keyword>
<dbReference type="FunFam" id="1.20.58.900:FF:000002">
    <property type="entry name" value="small G protein signaling modulator 1"/>
    <property type="match status" value="1"/>
</dbReference>
<feature type="region of interest" description="Disordered" evidence="5">
    <location>
        <begin position="640"/>
        <end position="731"/>
    </location>
</feature>
<dbReference type="InterPro" id="IPR047345">
    <property type="entry name" value="RUN_SGSM2"/>
</dbReference>
<dbReference type="PANTHER" id="PTHR22957">
    <property type="entry name" value="TBC1 DOMAIN FAMILY MEMBER GTPASE-ACTIVATING PROTEIN"/>
    <property type="match status" value="1"/>
</dbReference>
<dbReference type="InterPro" id="IPR035969">
    <property type="entry name" value="Rab-GAP_TBC_sf"/>
</dbReference>
<feature type="region of interest" description="Disordered" evidence="5">
    <location>
        <begin position="73"/>
        <end position="96"/>
    </location>
</feature>
<dbReference type="SMART" id="SM00164">
    <property type="entry name" value="TBC"/>
    <property type="match status" value="1"/>
</dbReference>
<dbReference type="Gene3D" id="1.20.58.900">
    <property type="match status" value="1"/>
</dbReference>
<keyword evidence="3" id="KW-0963">Cytoplasm</keyword>
<dbReference type="PROSITE" id="PS50826">
    <property type="entry name" value="RUN"/>
    <property type="match status" value="1"/>
</dbReference>
<dbReference type="CDD" id="cd15784">
    <property type="entry name" value="PH_RUTBC"/>
    <property type="match status" value="1"/>
</dbReference>
<evidence type="ECO:0000256" key="2">
    <source>
        <dbReference type="ARBA" id="ARBA00022468"/>
    </source>
</evidence>
<evidence type="ECO:0000256" key="1">
    <source>
        <dbReference type="ARBA" id="ARBA00004496"/>
    </source>
</evidence>
<evidence type="ECO:0000313" key="9">
    <source>
        <dbReference type="Proteomes" id="UP000694401"/>
    </source>
</evidence>
<feature type="compositionally biased region" description="Polar residues" evidence="5">
    <location>
        <begin position="721"/>
        <end position="731"/>
    </location>
</feature>
<dbReference type="InterPro" id="IPR000195">
    <property type="entry name" value="Rab-GAP-TBC_dom"/>
</dbReference>
<dbReference type="SUPFAM" id="SSF47923">
    <property type="entry name" value="Ypt/Rab-GAP domain of gyp1p"/>
    <property type="match status" value="2"/>
</dbReference>
<feature type="domain" description="RUN" evidence="7">
    <location>
        <begin position="11"/>
        <end position="168"/>
    </location>
</feature>
<dbReference type="InterPro" id="IPR004012">
    <property type="entry name" value="Run_dom"/>
</dbReference>
<feature type="region of interest" description="Disordered" evidence="5">
    <location>
        <begin position="185"/>
        <end position="215"/>
    </location>
</feature>
<dbReference type="GO" id="GO:0031410">
    <property type="term" value="C:cytoplasmic vesicle"/>
    <property type="evidence" value="ECO:0007669"/>
    <property type="project" value="UniProtKB-ARBA"/>
</dbReference>
<feature type="compositionally biased region" description="Polar residues" evidence="5">
    <location>
        <begin position="73"/>
        <end position="82"/>
    </location>
</feature>
<dbReference type="Ensembl" id="ENSZLMT00000016257.1">
    <property type="protein sequence ID" value="ENSZLMP00000015821.1"/>
    <property type="gene ID" value="ENSZLMG00000010472.1"/>
</dbReference>
<evidence type="ECO:0000259" key="6">
    <source>
        <dbReference type="PROSITE" id="PS50086"/>
    </source>
</evidence>